<dbReference type="RefSeq" id="WP_045798769.1">
    <property type="nucleotide sequence ID" value="NZ_LAOI01000001.1"/>
</dbReference>
<proteinExistence type="predicted"/>
<evidence type="ECO:0000313" key="2">
    <source>
        <dbReference type="EMBL" id="KJV89330.1"/>
    </source>
</evidence>
<dbReference type="EMBL" id="LAOI01000001">
    <property type="protein sequence ID" value="KJV89330.1"/>
    <property type="molecule type" value="Genomic_DNA"/>
</dbReference>
<dbReference type="Proteomes" id="UP000033661">
    <property type="component" value="Unassembled WGS sequence"/>
</dbReference>
<organism evidence="2 3">
    <name type="scientific">Rickettsia bellii str. RML An4</name>
    <dbReference type="NCBI Taxonomy" id="1359193"/>
    <lineage>
        <taxon>Bacteria</taxon>
        <taxon>Pseudomonadati</taxon>
        <taxon>Pseudomonadota</taxon>
        <taxon>Alphaproteobacteria</taxon>
        <taxon>Rickettsiales</taxon>
        <taxon>Rickettsiaceae</taxon>
        <taxon>Rickettsieae</taxon>
        <taxon>Rickettsia</taxon>
        <taxon>belli group</taxon>
    </lineage>
</organism>
<keyword evidence="3" id="KW-1185">Reference proteome</keyword>
<accession>A0A0F3Q9T1</accession>
<dbReference type="AlphaFoldDB" id="A0A0F3Q9T1"/>
<sequence>MSKDFEFKIKTQKEAKKVQEAPPISGLKGRMAVGFESEIKKAQEAKKMQEASKESVPISKGLIGHMAIGFESEIKAQKEAKKMQQNSIKPLIDIIDNANLQNPNHAEELKKVQTQLANCFKENKLAAHNRVDQYLKSEASQDRQEVMKDSKLPFKDKIYSLIVKMSDALGISSLKNYCQKKLDEHAVQRQEKKKMTDKKSHVERLKESTVKRGNKVNER</sequence>
<protein>
    <submittedName>
        <fullName evidence="2">Uncharacterized protein</fullName>
    </submittedName>
</protein>
<dbReference type="PATRIC" id="fig|1359193.3.peg.289"/>
<evidence type="ECO:0000256" key="1">
    <source>
        <dbReference type="SAM" id="MobiDB-lite"/>
    </source>
</evidence>
<gene>
    <name evidence="2" type="ORF">RBEAN4_0302</name>
</gene>
<feature type="region of interest" description="Disordered" evidence="1">
    <location>
        <begin position="185"/>
        <end position="219"/>
    </location>
</feature>
<name>A0A0F3Q9T1_RICBE</name>
<evidence type="ECO:0000313" key="3">
    <source>
        <dbReference type="Proteomes" id="UP000033661"/>
    </source>
</evidence>
<reference evidence="2 3" key="1">
    <citation type="submission" date="2015-02" db="EMBL/GenBank/DDBJ databases">
        <title>Genome Sequencing of Rickettsiales.</title>
        <authorList>
            <person name="Daugherty S.C."/>
            <person name="Su Q."/>
            <person name="Abolude K."/>
            <person name="Beier-Sexton M."/>
            <person name="Carlyon J.A."/>
            <person name="Carter R."/>
            <person name="Day N.P."/>
            <person name="Dumler S.J."/>
            <person name="Dyachenko V."/>
            <person name="Godinez A."/>
            <person name="Kurtti T.J."/>
            <person name="Lichay M."/>
            <person name="Mullins K.E."/>
            <person name="Ott S."/>
            <person name="Pappas-Brown V."/>
            <person name="Paris D.H."/>
            <person name="Patel P."/>
            <person name="Richards A.L."/>
            <person name="Sadzewicz L."/>
            <person name="Sears K."/>
            <person name="Seidman D."/>
            <person name="Sengamalay N."/>
            <person name="Stenos J."/>
            <person name="Tallon L.J."/>
            <person name="Vincent G."/>
            <person name="Fraser C.M."/>
            <person name="Munderloh U."/>
            <person name="Dunning-Hotopp J.C."/>
        </authorList>
    </citation>
    <scope>NUCLEOTIDE SEQUENCE [LARGE SCALE GENOMIC DNA]</scope>
    <source>
        <strain evidence="2 3">RML An4</strain>
    </source>
</reference>
<comment type="caution">
    <text evidence="2">The sequence shown here is derived from an EMBL/GenBank/DDBJ whole genome shotgun (WGS) entry which is preliminary data.</text>
</comment>